<dbReference type="EMBL" id="JARJCW010000036">
    <property type="protein sequence ID" value="KAJ7207437.1"/>
    <property type="molecule type" value="Genomic_DNA"/>
</dbReference>
<evidence type="ECO:0000313" key="2">
    <source>
        <dbReference type="EMBL" id="KAJ7207437.1"/>
    </source>
</evidence>
<organism evidence="2 3">
    <name type="scientific">Mycena pura</name>
    <dbReference type="NCBI Taxonomy" id="153505"/>
    <lineage>
        <taxon>Eukaryota</taxon>
        <taxon>Fungi</taxon>
        <taxon>Dikarya</taxon>
        <taxon>Basidiomycota</taxon>
        <taxon>Agaricomycotina</taxon>
        <taxon>Agaricomycetes</taxon>
        <taxon>Agaricomycetidae</taxon>
        <taxon>Agaricales</taxon>
        <taxon>Marasmiineae</taxon>
        <taxon>Mycenaceae</taxon>
        <taxon>Mycena</taxon>
    </lineage>
</organism>
<name>A0AAD6YFN2_9AGAR</name>
<comment type="caution">
    <text evidence="2">The sequence shown here is derived from an EMBL/GenBank/DDBJ whole genome shotgun (WGS) entry which is preliminary data.</text>
</comment>
<reference evidence="2" key="1">
    <citation type="submission" date="2023-03" db="EMBL/GenBank/DDBJ databases">
        <title>Massive genome expansion in bonnet fungi (Mycena s.s.) driven by repeated elements and novel gene families across ecological guilds.</title>
        <authorList>
            <consortium name="Lawrence Berkeley National Laboratory"/>
            <person name="Harder C.B."/>
            <person name="Miyauchi S."/>
            <person name="Viragh M."/>
            <person name="Kuo A."/>
            <person name="Thoen E."/>
            <person name="Andreopoulos B."/>
            <person name="Lu D."/>
            <person name="Skrede I."/>
            <person name="Drula E."/>
            <person name="Henrissat B."/>
            <person name="Morin E."/>
            <person name="Kohler A."/>
            <person name="Barry K."/>
            <person name="LaButti K."/>
            <person name="Morin E."/>
            <person name="Salamov A."/>
            <person name="Lipzen A."/>
            <person name="Mereny Z."/>
            <person name="Hegedus B."/>
            <person name="Baldrian P."/>
            <person name="Stursova M."/>
            <person name="Weitz H."/>
            <person name="Taylor A."/>
            <person name="Grigoriev I.V."/>
            <person name="Nagy L.G."/>
            <person name="Martin F."/>
            <person name="Kauserud H."/>
        </authorList>
    </citation>
    <scope>NUCLEOTIDE SEQUENCE</scope>
    <source>
        <strain evidence="2">9144</strain>
    </source>
</reference>
<proteinExistence type="predicted"/>
<dbReference type="InterPro" id="IPR011990">
    <property type="entry name" value="TPR-like_helical_dom_sf"/>
</dbReference>
<dbReference type="AlphaFoldDB" id="A0AAD6YFN2"/>
<protein>
    <submittedName>
        <fullName evidence="2">CHAT domain-containing protein</fullName>
    </submittedName>
</protein>
<evidence type="ECO:0000313" key="3">
    <source>
        <dbReference type="Proteomes" id="UP001219525"/>
    </source>
</evidence>
<keyword evidence="3" id="KW-1185">Reference proteome</keyword>
<dbReference type="Pfam" id="PF12770">
    <property type="entry name" value="CHAT"/>
    <property type="match status" value="1"/>
</dbReference>
<dbReference type="InterPro" id="IPR024983">
    <property type="entry name" value="CHAT_dom"/>
</dbReference>
<dbReference type="Gene3D" id="1.25.40.10">
    <property type="entry name" value="Tetratricopeptide repeat domain"/>
    <property type="match status" value="1"/>
</dbReference>
<dbReference type="Proteomes" id="UP001219525">
    <property type="component" value="Unassembled WGS sequence"/>
</dbReference>
<accession>A0AAD6YFN2</accession>
<evidence type="ECO:0000259" key="1">
    <source>
        <dbReference type="Pfam" id="PF12770"/>
    </source>
</evidence>
<sequence>MSPDSHTGKPAILNNFACALSRRFKYFGNIADINQSVETFAECVRLTPEGHISVASKLSNLGTSLRTRFEQFGDLADLHKSVKTLQKGVRLTPDTHPSKPSMFSDLGNALHNRFERLGDLKDLNDAVSALIDGFKLTPVGHIHRPIISANLGNMLSARFQRLGNTWDITRSILMLRAALQLTPEGHPERPLWLNNLGYSLSSRFDILGDINNYNMRNSAGRQGPVELTPDLFGRFEHFEEVRDVQESVSDQQDFEELLAQFTAAARSDTGPASVRFRACSTWAEQAQMTQHPSLLSAYSVAVDLLSEMAWLGLSIRDRHHIILRGGKLITDAAAAAISASRNDKAVEWLEQGRSVIWGQLLALRTPLDSLKESHPQLATDLMRLSSLLEGASVRDTAEEGKAHNTRDHLPAQQSLQAIAHRYHDYAHERNQLLKKIRELPDFNRFLLPKEMAELSLGAKGGPVIILNISKIRCDALIVMSDAIRSVPLPNVTDEWAQSLAKSLRTILGQNGRSNRLSGRQEGGSEIMPENQFAHILSELWVRIGWPVLQGLGYTIPSRDNPKRIWWCPTGALAFLPIHAAGLYGENDAFGSKMSDFVISSYTPSLTTLIKVLNAGSAPREVSRLLLVAQPSAMDQHYLPGTREEIASIERLAEGKMPVLRLEEDSATVDRVEKSMKDSHWVHFACHGIQNVSAPTDSALLLAGRSRLTLSSIIKLSMPHADLAFLSACQTATGATDLQEESVHLAAGMLAAGYRGVIATMWSIEDNDAPRVASDVYEHLFKISPPDSTRAAEALHLAVRKLREGSDGKKSFYHWVPFIHLGV</sequence>
<gene>
    <name evidence="2" type="ORF">GGX14DRAFT_455496</name>
</gene>
<feature type="domain" description="CHAT" evidence="1">
    <location>
        <begin position="537"/>
        <end position="821"/>
    </location>
</feature>